<dbReference type="SUPFAM" id="SSF55658">
    <property type="entry name" value="L9 N-domain-like"/>
    <property type="match status" value="1"/>
</dbReference>
<dbReference type="InterPro" id="IPR037056">
    <property type="entry name" value="RNase_H1_N_sf"/>
</dbReference>
<gene>
    <name evidence="2" type="ORF">BT96DRAFT_996221</name>
</gene>
<keyword evidence="3" id="KW-1185">Reference proteome</keyword>
<dbReference type="EMBL" id="ML769505">
    <property type="protein sequence ID" value="KAE9396946.1"/>
    <property type="molecule type" value="Genomic_DNA"/>
</dbReference>
<feature type="domain" description="Ribonuclease H1 N-terminal" evidence="1">
    <location>
        <begin position="50"/>
        <end position="91"/>
    </location>
</feature>
<evidence type="ECO:0000259" key="1">
    <source>
        <dbReference type="Pfam" id="PF01693"/>
    </source>
</evidence>
<evidence type="ECO:0000313" key="3">
    <source>
        <dbReference type="Proteomes" id="UP000799118"/>
    </source>
</evidence>
<protein>
    <recommendedName>
        <fullName evidence="1">Ribonuclease H1 N-terminal domain-containing protein</fullName>
    </recommendedName>
</protein>
<name>A0A6A4HGA5_9AGAR</name>
<proteinExistence type="predicted"/>
<dbReference type="OrthoDB" id="3270804at2759"/>
<accession>A0A6A4HGA5</accession>
<dbReference type="InterPro" id="IPR009027">
    <property type="entry name" value="Ribosomal_bL9/RNase_H1_N"/>
</dbReference>
<sequence length="104" mass="10900">MIPAVPPGLFTPATEPLHAGSVAGADSTATCRCSCHHSILTPLSTLSTVWYAITKGCRVGVYSSRAVVQDVVSGCRAAYCKFSSCNEAESYFNEALANQVVSVI</sequence>
<evidence type="ECO:0000313" key="2">
    <source>
        <dbReference type="EMBL" id="KAE9396946.1"/>
    </source>
</evidence>
<dbReference type="AlphaFoldDB" id="A0A6A4HGA5"/>
<reference evidence="2" key="1">
    <citation type="journal article" date="2019" name="Environ. Microbiol.">
        <title>Fungal ecological strategies reflected in gene transcription - a case study of two litter decomposers.</title>
        <authorList>
            <person name="Barbi F."/>
            <person name="Kohler A."/>
            <person name="Barry K."/>
            <person name="Baskaran P."/>
            <person name="Daum C."/>
            <person name="Fauchery L."/>
            <person name="Ihrmark K."/>
            <person name="Kuo A."/>
            <person name="LaButti K."/>
            <person name="Lipzen A."/>
            <person name="Morin E."/>
            <person name="Grigoriev I.V."/>
            <person name="Henrissat B."/>
            <person name="Lindahl B."/>
            <person name="Martin F."/>
        </authorList>
    </citation>
    <scope>NUCLEOTIDE SEQUENCE</scope>
    <source>
        <strain evidence="2">JB14</strain>
    </source>
</reference>
<dbReference type="Gene3D" id="3.40.970.10">
    <property type="entry name" value="Ribonuclease H1, N-terminal domain"/>
    <property type="match status" value="1"/>
</dbReference>
<dbReference type="InterPro" id="IPR011320">
    <property type="entry name" value="RNase_H1_N"/>
</dbReference>
<organism evidence="2 3">
    <name type="scientific">Gymnopus androsaceus JB14</name>
    <dbReference type="NCBI Taxonomy" id="1447944"/>
    <lineage>
        <taxon>Eukaryota</taxon>
        <taxon>Fungi</taxon>
        <taxon>Dikarya</taxon>
        <taxon>Basidiomycota</taxon>
        <taxon>Agaricomycotina</taxon>
        <taxon>Agaricomycetes</taxon>
        <taxon>Agaricomycetidae</taxon>
        <taxon>Agaricales</taxon>
        <taxon>Marasmiineae</taxon>
        <taxon>Omphalotaceae</taxon>
        <taxon>Gymnopus</taxon>
    </lineage>
</organism>
<dbReference type="Pfam" id="PF01693">
    <property type="entry name" value="Cauli_VI"/>
    <property type="match status" value="1"/>
</dbReference>
<dbReference type="Proteomes" id="UP000799118">
    <property type="component" value="Unassembled WGS sequence"/>
</dbReference>